<keyword evidence="3" id="KW-0479">Metal-binding</keyword>
<keyword evidence="4" id="KW-0862">Zinc</keyword>
<organism evidence="8 9">
    <name type="scientific">Marinovum algicola</name>
    <dbReference type="NCBI Taxonomy" id="42444"/>
    <lineage>
        <taxon>Bacteria</taxon>
        <taxon>Pseudomonadati</taxon>
        <taxon>Pseudomonadota</taxon>
        <taxon>Alphaproteobacteria</taxon>
        <taxon>Rhodobacterales</taxon>
        <taxon>Roseobacteraceae</taxon>
        <taxon>Marinovum</taxon>
    </lineage>
</organism>
<keyword evidence="5" id="KW-0560">Oxidoreductase</keyword>
<evidence type="ECO:0000313" key="9">
    <source>
        <dbReference type="Proteomes" id="UP000182932"/>
    </source>
</evidence>
<dbReference type="Pfam" id="PF00107">
    <property type="entry name" value="ADH_zinc_N"/>
    <property type="match status" value="1"/>
</dbReference>
<dbReference type="GO" id="GO:0046872">
    <property type="term" value="F:metal ion binding"/>
    <property type="evidence" value="ECO:0007669"/>
    <property type="project" value="UniProtKB-KW"/>
</dbReference>
<dbReference type="InterPro" id="IPR020843">
    <property type="entry name" value="ER"/>
</dbReference>
<comment type="caution">
    <text evidence="8">The sequence shown here is derived from an EMBL/GenBank/DDBJ whole genome shotgun (WGS) entry which is preliminary data.</text>
</comment>
<feature type="domain" description="Enoyl reductase (ER)" evidence="7">
    <location>
        <begin position="64"/>
        <end position="338"/>
    </location>
</feature>
<evidence type="ECO:0000256" key="6">
    <source>
        <dbReference type="SAM" id="MobiDB-lite"/>
    </source>
</evidence>
<dbReference type="EMBL" id="FNYY01000001">
    <property type="protein sequence ID" value="SEI59359.1"/>
    <property type="molecule type" value="Genomic_DNA"/>
</dbReference>
<dbReference type="GeneID" id="80816593"/>
<feature type="region of interest" description="Disordered" evidence="6">
    <location>
        <begin position="1"/>
        <end position="22"/>
    </location>
</feature>
<name>A0A975W6G6_9RHOB</name>
<dbReference type="InterPro" id="IPR036291">
    <property type="entry name" value="NAD(P)-bd_dom_sf"/>
</dbReference>
<dbReference type="AlphaFoldDB" id="A0A975W6G6"/>
<sequence>MSFVQTRLTAAESVATGPQSPPEEIANGHVRLRLAVASLCGTDLHYYAHFANAGFELHNPVTLGHEACAWVEDPNGSRLRRGQLVALNPIMNCQSCDPCKRGEENLCTAKKFPGSATTVPHLDGFFRDVIDHPARCCRPVAEDVNPRHLTFAEPLACALHALNKGGVAAGDKVLVTGCGPMGLLAIAGAAARGAQVTALDLRPGAVEVARKAGAGEGHLAGRIADADIEKRFDVVVEASGAIPAFNTALKAVRQKGRVSILSNIQLREARVMLHLVMLKEIELCGSFQFNREFEEAVQLIESGAVNFEALTAAEYPLDQTGAALAHMAAGKAFGKILLLGAGLTGRSI</sequence>
<proteinExistence type="inferred from homology"/>
<dbReference type="SUPFAM" id="SSF50129">
    <property type="entry name" value="GroES-like"/>
    <property type="match status" value="1"/>
</dbReference>
<evidence type="ECO:0000256" key="3">
    <source>
        <dbReference type="ARBA" id="ARBA00022723"/>
    </source>
</evidence>
<dbReference type="PANTHER" id="PTHR43161">
    <property type="entry name" value="SORBITOL DEHYDROGENASE"/>
    <property type="match status" value="1"/>
</dbReference>
<dbReference type="Pfam" id="PF08240">
    <property type="entry name" value="ADH_N"/>
    <property type="match status" value="1"/>
</dbReference>
<dbReference type="Gene3D" id="3.40.50.720">
    <property type="entry name" value="NAD(P)-binding Rossmann-like Domain"/>
    <property type="match status" value="1"/>
</dbReference>
<dbReference type="RefSeq" id="WP_074834494.1">
    <property type="nucleotide sequence ID" value="NZ_FNYY01000001.1"/>
</dbReference>
<evidence type="ECO:0000256" key="4">
    <source>
        <dbReference type="ARBA" id="ARBA00022833"/>
    </source>
</evidence>
<comment type="similarity">
    <text evidence="2">Belongs to the zinc-containing alcohol dehydrogenase family.</text>
</comment>
<dbReference type="Proteomes" id="UP000182932">
    <property type="component" value="Unassembled WGS sequence"/>
</dbReference>
<evidence type="ECO:0000313" key="8">
    <source>
        <dbReference type="EMBL" id="SEI59359.1"/>
    </source>
</evidence>
<keyword evidence="9" id="KW-1185">Reference proteome</keyword>
<evidence type="ECO:0000256" key="5">
    <source>
        <dbReference type="ARBA" id="ARBA00023002"/>
    </source>
</evidence>
<dbReference type="InterPro" id="IPR013154">
    <property type="entry name" value="ADH-like_N"/>
</dbReference>
<protein>
    <submittedName>
        <fullName evidence="8">L-idonate 5-dehydrogenase</fullName>
    </submittedName>
</protein>
<dbReference type="GO" id="GO:0016491">
    <property type="term" value="F:oxidoreductase activity"/>
    <property type="evidence" value="ECO:0007669"/>
    <property type="project" value="UniProtKB-KW"/>
</dbReference>
<dbReference type="InterPro" id="IPR011032">
    <property type="entry name" value="GroES-like_sf"/>
</dbReference>
<gene>
    <name evidence="8" type="ORF">SAMN04487940_101323</name>
</gene>
<evidence type="ECO:0000256" key="2">
    <source>
        <dbReference type="ARBA" id="ARBA00008072"/>
    </source>
</evidence>
<comment type="cofactor">
    <cofactor evidence="1">
        <name>Zn(2+)</name>
        <dbReference type="ChEBI" id="CHEBI:29105"/>
    </cofactor>
</comment>
<accession>A0A975W6G6</accession>
<evidence type="ECO:0000259" key="7">
    <source>
        <dbReference type="SMART" id="SM00829"/>
    </source>
</evidence>
<dbReference type="SMART" id="SM00829">
    <property type="entry name" value="PKS_ER"/>
    <property type="match status" value="1"/>
</dbReference>
<evidence type="ECO:0000256" key="1">
    <source>
        <dbReference type="ARBA" id="ARBA00001947"/>
    </source>
</evidence>
<dbReference type="SUPFAM" id="SSF51735">
    <property type="entry name" value="NAD(P)-binding Rossmann-fold domains"/>
    <property type="match status" value="1"/>
</dbReference>
<dbReference type="InterPro" id="IPR013149">
    <property type="entry name" value="ADH-like_C"/>
</dbReference>
<dbReference type="Gene3D" id="3.90.180.10">
    <property type="entry name" value="Medium-chain alcohol dehydrogenases, catalytic domain"/>
    <property type="match status" value="1"/>
</dbReference>
<dbReference type="PANTHER" id="PTHR43161:SF9">
    <property type="entry name" value="SORBITOL DEHYDROGENASE"/>
    <property type="match status" value="1"/>
</dbReference>
<reference evidence="8 9" key="1">
    <citation type="submission" date="2016-10" db="EMBL/GenBank/DDBJ databases">
        <authorList>
            <person name="Varghese N."/>
            <person name="Submissions S."/>
        </authorList>
    </citation>
    <scope>NUCLEOTIDE SEQUENCE [LARGE SCALE GENOMIC DNA]</scope>
    <source>
        <strain evidence="8 9">FF3</strain>
    </source>
</reference>